<gene>
    <name evidence="1" type="ORF">ACCO45_012083</name>
</gene>
<reference evidence="1" key="1">
    <citation type="submission" date="2024-12" db="EMBL/GenBank/DDBJ databases">
        <title>Comparative genomics and development of molecular markers within Purpureocillium lilacinum and among Purpureocillium species.</title>
        <authorList>
            <person name="Yeh Z.-Y."/>
            <person name="Ni N.-T."/>
            <person name="Lo P.-H."/>
            <person name="Mushyakhwo K."/>
            <person name="Lin C.-F."/>
            <person name="Nai Y.-S."/>
        </authorList>
    </citation>
    <scope>NUCLEOTIDE SEQUENCE</scope>
    <source>
        <strain evidence="1">NCHU-NPUST-175</strain>
    </source>
</reference>
<keyword evidence="2" id="KW-1185">Reference proteome</keyword>
<accession>A0ACC4DCQ6</accession>
<evidence type="ECO:0000313" key="1">
    <source>
        <dbReference type="EMBL" id="KAL3954127.1"/>
    </source>
</evidence>
<evidence type="ECO:0000313" key="2">
    <source>
        <dbReference type="Proteomes" id="UP001638806"/>
    </source>
</evidence>
<protein>
    <submittedName>
        <fullName evidence="1">Uncharacterized protein</fullName>
    </submittedName>
</protein>
<organism evidence="1 2">
    <name type="scientific">Purpureocillium lilacinum</name>
    <name type="common">Paecilomyces lilacinus</name>
    <dbReference type="NCBI Taxonomy" id="33203"/>
    <lineage>
        <taxon>Eukaryota</taxon>
        <taxon>Fungi</taxon>
        <taxon>Dikarya</taxon>
        <taxon>Ascomycota</taxon>
        <taxon>Pezizomycotina</taxon>
        <taxon>Sordariomycetes</taxon>
        <taxon>Hypocreomycetidae</taxon>
        <taxon>Hypocreales</taxon>
        <taxon>Ophiocordycipitaceae</taxon>
        <taxon>Purpureocillium</taxon>
    </lineage>
</organism>
<sequence>MAGRPSDNSHSPQQSLNSTTTQLLTSIDLRNTMPQSVENPPSLYVNLSISNVEAATKFFKALGFFHNTEWSDKQTVSFFFPAPNANVALMLSDKDRYKTFIRPGTEISDANKVTEVIFTFACKTKGDVDAMVEKAVAAGGKPDPFTMPDNGAGFGMYCRSFEDVDGHIWEANTMLPQGEEK</sequence>
<dbReference type="Proteomes" id="UP001638806">
    <property type="component" value="Unassembled WGS sequence"/>
</dbReference>
<name>A0ACC4DCQ6_PURLI</name>
<dbReference type="EMBL" id="JBGNUJ010000011">
    <property type="protein sequence ID" value="KAL3954127.1"/>
    <property type="molecule type" value="Genomic_DNA"/>
</dbReference>
<proteinExistence type="predicted"/>
<comment type="caution">
    <text evidence="1">The sequence shown here is derived from an EMBL/GenBank/DDBJ whole genome shotgun (WGS) entry which is preliminary data.</text>
</comment>